<name>A0A812XY10_9DINO</name>
<evidence type="ECO:0000256" key="1">
    <source>
        <dbReference type="SAM" id="MobiDB-lite"/>
    </source>
</evidence>
<evidence type="ECO:0000313" key="3">
    <source>
        <dbReference type="Proteomes" id="UP000601435"/>
    </source>
</evidence>
<feature type="compositionally biased region" description="Low complexity" evidence="1">
    <location>
        <begin position="119"/>
        <end position="135"/>
    </location>
</feature>
<feature type="region of interest" description="Disordered" evidence="1">
    <location>
        <begin position="180"/>
        <end position="200"/>
    </location>
</feature>
<sequence length="451" mass="50021">MADAPPCAAPSSLANRFARLSDSTLNYTMAEVEAMSLQEHGQLTVTFGTKVRGRRFEEVLETDPAWAKWCLDHLSESTKHAHKVFLRYVERVVEQAEAIETELIVPPFGHSPKNDRGPKAGPKSRAAPRPKAAAAAEDDRWDMISESSAVLQVEVNTLTERMSHMESMMQQIVQHLSAVTSPPDASSEKSLAPVLEPSPNHPKEITLAQAAGKLTIPDRKHLEDLGFPISEVIKTQECSQRDQVRRRLDVPLQQPVHEITDLPVTPILVPPQHNVIAAISQALPQYQVLQVFAALGGKSLHHPLGALPSPVAPWRITFCSRLDSQGNMMYQCLGTDHRTTMPSERRRQRIAPTSFMLTVFAQKISSDSTETSNAESTSVQSNRTTAPDLEGWGPPPVPLHGPAFRSLTREDKQQGSNQLWWTLRWTFSAMYAWNRPSHGIKGQASFPSPEI</sequence>
<dbReference type="Proteomes" id="UP000601435">
    <property type="component" value="Unassembled WGS sequence"/>
</dbReference>
<protein>
    <submittedName>
        <fullName evidence="2">Uncharacterized protein</fullName>
    </submittedName>
</protein>
<gene>
    <name evidence="2" type="ORF">SNEC2469_LOCUS21971</name>
</gene>
<dbReference type="OrthoDB" id="10435270at2759"/>
<evidence type="ECO:0000313" key="2">
    <source>
        <dbReference type="EMBL" id="CAE7756566.1"/>
    </source>
</evidence>
<feature type="region of interest" description="Disordered" evidence="1">
    <location>
        <begin position="366"/>
        <end position="396"/>
    </location>
</feature>
<comment type="caution">
    <text evidence="2">The sequence shown here is derived from an EMBL/GenBank/DDBJ whole genome shotgun (WGS) entry which is preliminary data.</text>
</comment>
<feature type="compositionally biased region" description="Polar residues" evidence="1">
    <location>
        <begin position="366"/>
        <end position="385"/>
    </location>
</feature>
<reference evidence="2" key="1">
    <citation type="submission" date="2021-02" db="EMBL/GenBank/DDBJ databases">
        <authorList>
            <person name="Dougan E. K."/>
            <person name="Rhodes N."/>
            <person name="Thang M."/>
            <person name="Chan C."/>
        </authorList>
    </citation>
    <scope>NUCLEOTIDE SEQUENCE</scope>
</reference>
<keyword evidence="3" id="KW-1185">Reference proteome</keyword>
<accession>A0A812XY10</accession>
<organism evidence="2 3">
    <name type="scientific">Symbiodinium necroappetens</name>
    <dbReference type="NCBI Taxonomy" id="1628268"/>
    <lineage>
        <taxon>Eukaryota</taxon>
        <taxon>Sar</taxon>
        <taxon>Alveolata</taxon>
        <taxon>Dinophyceae</taxon>
        <taxon>Suessiales</taxon>
        <taxon>Symbiodiniaceae</taxon>
        <taxon>Symbiodinium</taxon>
    </lineage>
</organism>
<feature type="region of interest" description="Disordered" evidence="1">
    <location>
        <begin position="104"/>
        <end position="138"/>
    </location>
</feature>
<dbReference type="EMBL" id="CAJNJA010039417">
    <property type="protein sequence ID" value="CAE7756566.1"/>
    <property type="molecule type" value="Genomic_DNA"/>
</dbReference>
<dbReference type="AlphaFoldDB" id="A0A812XY10"/>
<proteinExistence type="predicted"/>